<dbReference type="EMBL" id="JASJUS010000018">
    <property type="protein sequence ID" value="MDL2078752.1"/>
    <property type="molecule type" value="Genomic_DNA"/>
</dbReference>
<sequence>MSAAGTAPEAVYGTVEHFLGLLLPGGLPPESACPGRLVSARTVTHQGGPAPRAAGRGERRTRSGRGRTT</sequence>
<proteinExistence type="predicted"/>
<evidence type="ECO:0000313" key="3">
    <source>
        <dbReference type="Proteomes" id="UP001241926"/>
    </source>
</evidence>
<keyword evidence="3" id="KW-1185">Reference proteome</keyword>
<organism evidence="2 3">
    <name type="scientific">Streptomyces fuscus</name>
    <dbReference type="NCBI Taxonomy" id="3048495"/>
    <lineage>
        <taxon>Bacteria</taxon>
        <taxon>Bacillati</taxon>
        <taxon>Actinomycetota</taxon>
        <taxon>Actinomycetes</taxon>
        <taxon>Kitasatosporales</taxon>
        <taxon>Streptomycetaceae</taxon>
        <taxon>Streptomyces</taxon>
    </lineage>
</organism>
<dbReference type="Proteomes" id="UP001241926">
    <property type="component" value="Unassembled WGS sequence"/>
</dbReference>
<reference evidence="2 3" key="1">
    <citation type="submission" date="2023-05" db="EMBL/GenBank/DDBJ databases">
        <title>Streptomyces fuscus sp. nov., a brown-black pigment producing actinomyces isolated from dry sand of Sea duck farm.</title>
        <authorList>
            <person name="Xie J."/>
            <person name="Shen N."/>
        </authorList>
    </citation>
    <scope>NUCLEOTIDE SEQUENCE [LARGE SCALE GENOMIC DNA]</scope>
    <source>
        <strain evidence="2 3">GXMU-J15</strain>
    </source>
</reference>
<comment type="caution">
    <text evidence="2">The sequence shown here is derived from an EMBL/GenBank/DDBJ whole genome shotgun (WGS) entry which is preliminary data.</text>
</comment>
<gene>
    <name evidence="2" type="ORF">QNN03_20155</name>
</gene>
<accession>A0ABT7J4Q4</accession>
<dbReference type="RefSeq" id="WP_093725290.1">
    <property type="nucleotide sequence ID" value="NZ_JASJUS010000018.1"/>
</dbReference>
<name>A0ABT7J4Q4_9ACTN</name>
<evidence type="ECO:0000313" key="2">
    <source>
        <dbReference type="EMBL" id="MDL2078752.1"/>
    </source>
</evidence>
<feature type="region of interest" description="Disordered" evidence="1">
    <location>
        <begin position="40"/>
        <end position="69"/>
    </location>
</feature>
<protein>
    <submittedName>
        <fullName evidence="2">Uncharacterized protein</fullName>
    </submittedName>
</protein>
<evidence type="ECO:0000256" key="1">
    <source>
        <dbReference type="SAM" id="MobiDB-lite"/>
    </source>
</evidence>